<dbReference type="InterPro" id="IPR011042">
    <property type="entry name" value="6-blade_b-propeller_TolB-like"/>
</dbReference>
<keyword evidence="1" id="KW-0378">Hydrolase</keyword>
<name>A0AA35SBU5_GEOBA</name>
<dbReference type="Pfam" id="PF08450">
    <property type="entry name" value="SGL"/>
    <property type="match status" value="1"/>
</dbReference>
<dbReference type="PANTHER" id="PTHR47572">
    <property type="entry name" value="LIPOPROTEIN-RELATED"/>
    <property type="match status" value="1"/>
</dbReference>
<dbReference type="SUPFAM" id="SSF63829">
    <property type="entry name" value="Calcium-dependent phosphotriesterase"/>
    <property type="match status" value="1"/>
</dbReference>
<dbReference type="InterPro" id="IPR051262">
    <property type="entry name" value="SMP-30/CGR1_Lactonase"/>
</dbReference>
<evidence type="ECO:0000313" key="4">
    <source>
        <dbReference type="Proteomes" id="UP001174909"/>
    </source>
</evidence>
<dbReference type="AlphaFoldDB" id="A0AA35SBU5"/>
<gene>
    <name evidence="3" type="ORF">GBAR_LOCUS14825</name>
</gene>
<dbReference type="InterPro" id="IPR013658">
    <property type="entry name" value="SGL"/>
</dbReference>
<keyword evidence="4" id="KW-1185">Reference proteome</keyword>
<reference evidence="3" key="1">
    <citation type="submission" date="2023-03" db="EMBL/GenBank/DDBJ databases">
        <authorList>
            <person name="Steffen K."/>
            <person name="Cardenas P."/>
        </authorList>
    </citation>
    <scope>NUCLEOTIDE SEQUENCE</scope>
</reference>
<protein>
    <submittedName>
        <fullName evidence="3">Gluconolactonase</fullName>
    </submittedName>
</protein>
<organism evidence="3 4">
    <name type="scientific">Geodia barretti</name>
    <name type="common">Barrett's horny sponge</name>
    <dbReference type="NCBI Taxonomy" id="519541"/>
    <lineage>
        <taxon>Eukaryota</taxon>
        <taxon>Metazoa</taxon>
        <taxon>Porifera</taxon>
        <taxon>Demospongiae</taxon>
        <taxon>Heteroscleromorpha</taxon>
        <taxon>Tetractinellida</taxon>
        <taxon>Astrophorina</taxon>
        <taxon>Geodiidae</taxon>
        <taxon>Geodia</taxon>
    </lineage>
</organism>
<dbReference type="GO" id="GO:0016787">
    <property type="term" value="F:hydrolase activity"/>
    <property type="evidence" value="ECO:0007669"/>
    <property type="project" value="UniProtKB-KW"/>
</dbReference>
<sequence>MQHAGMTVFREPSGKSNGLTYDKGGHLIACEHANRRVSRTTADGHVITIASHYQGKRLNSPNDVVVKSDGSIYFTDPPYGLSAAYGVESEKELDFQGVYRLSPNGETLTLLVDDFDRPNGICFSPDESILYINDTERMHVRAFDVHPDGTITNDRIFGEEEGDNGKPDGMKVDTHGNVYLTGPNGIWVFAPDGTHLGIILVPERTANLAWGGDDWTSLFITASTSVYRVECKTVGVAVP</sequence>
<evidence type="ECO:0000256" key="1">
    <source>
        <dbReference type="ARBA" id="ARBA00022801"/>
    </source>
</evidence>
<dbReference type="EMBL" id="CASHTH010002177">
    <property type="protein sequence ID" value="CAI8025701.1"/>
    <property type="molecule type" value="Genomic_DNA"/>
</dbReference>
<feature type="domain" description="SMP-30/Gluconolactonase/LRE-like region" evidence="2">
    <location>
        <begin position="12"/>
        <end position="223"/>
    </location>
</feature>
<evidence type="ECO:0000259" key="2">
    <source>
        <dbReference type="Pfam" id="PF08450"/>
    </source>
</evidence>
<evidence type="ECO:0000313" key="3">
    <source>
        <dbReference type="EMBL" id="CAI8025701.1"/>
    </source>
</evidence>
<dbReference type="PANTHER" id="PTHR47572:SF4">
    <property type="entry name" value="LACTONASE DRP35"/>
    <property type="match status" value="1"/>
</dbReference>
<dbReference type="Gene3D" id="2.120.10.30">
    <property type="entry name" value="TolB, C-terminal domain"/>
    <property type="match status" value="1"/>
</dbReference>
<dbReference type="Proteomes" id="UP001174909">
    <property type="component" value="Unassembled WGS sequence"/>
</dbReference>
<proteinExistence type="predicted"/>
<accession>A0AA35SBU5</accession>
<comment type="caution">
    <text evidence="3">The sequence shown here is derived from an EMBL/GenBank/DDBJ whole genome shotgun (WGS) entry which is preliminary data.</text>
</comment>